<comment type="caution">
    <text evidence="1">The sequence shown here is derived from an EMBL/GenBank/DDBJ whole genome shotgun (WGS) entry which is preliminary data.</text>
</comment>
<keyword evidence="2" id="KW-1185">Reference proteome</keyword>
<dbReference type="RefSeq" id="WP_219930718.1">
    <property type="nucleotide sequence ID" value="NZ_MPDK01000065.1"/>
</dbReference>
<name>A0A2U3CUA7_SULT2</name>
<dbReference type="EMBL" id="MPDK01000065">
    <property type="protein sequence ID" value="PWI52584.1"/>
    <property type="molecule type" value="Genomic_DNA"/>
</dbReference>
<dbReference type="Proteomes" id="UP000245380">
    <property type="component" value="Unassembled WGS sequence"/>
</dbReference>
<sequence length="200" mass="22384">LITPESAGVHVLEESAQTWQKETALARGLDPAIAGIGGMNRFGRDVQRYVHMDLFAKESNELDALREMNQESKVTALNTREASTAENVTSKAEVVGGASVEGTGEVVDVTGKANWIYIGSKDQFLRDNNYTQDAPHWTGDMYKSIVRNSNGDPIGEIHINQPEYDYNNKPKSPTGDYFPEHFQRYRTNGKLANQHFYFLP</sequence>
<dbReference type="AlphaFoldDB" id="A0A2U3CUA7"/>
<protein>
    <submittedName>
        <fullName evidence="1">Uncharacterized protein</fullName>
    </submittedName>
</protein>
<reference evidence="1 2" key="1">
    <citation type="submission" date="2016-11" db="EMBL/GenBank/DDBJ databases">
        <title>Comparative genomics of Acidibacillus ferroxidans species.</title>
        <authorList>
            <person name="Oliveira G."/>
            <person name="Nunes G."/>
            <person name="Oliveira R."/>
            <person name="Araujo F."/>
            <person name="Salim A."/>
            <person name="Scholte L."/>
            <person name="Morais D."/>
            <person name="Nancucheo I."/>
            <person name="Johnson D.B."/>
            <person name="Grail B."/>
            <person name="Bittencourt J."/>
            <person name="Valadares R."/>
        </authorList>
    </citation>
    <scope>NUCLEOTIDE SEQUENCE [LARGE SCALE GENOMIC DNA]</scope>
    <source>
        <strain evidence="1 2">Y002</strain>
    </source>
</reference>
<accession>A0A2U3CUA7</accession>
<feature type="non-terminal residue" evidence="1">
    <location>
        <position position="1"/>
    </location>
</feature>
<organism evidence="1 2">
    <name type="scientific">Sulfoacidibacillus thermotolerans</name>
    <name type="common">Acidibacillus sulfuroxidans</name>
    <dbReference type="NCBI Taxonomy" id="1765684"/>
    <lineage>
        <taxon>Bacteria</taxon>
        <taxon>Bacillati</taxon>
        <taxon>Bacillota</taxon>
        <taxon>Bacilli</taxon>
        <taxon>Bacillales</taxon>
        <taxon>Alicyclobacillaceae</taxon>
        <taxon>Sulfoacidibacillus</taxon>
    </lineage>
</organism>
<evidence type="ECO:0000313" key="1">
    <source>
        <dbReference type="EMBL" id="PWI52584.1"/>
    </source>
</evidence>
<gene>
    <name evidence="1" type="ORF">BM613_14045</name>
</gene>
<evidence type="ECO:0000313" key="2">
    <source>
        <dbReference type="Proteomes" id="UP000245380"/>
    </source>
</evidence>
<proteinExistence type="predicted"/>